<evidence type="ECO:0000313" key="2">
    <source>
        <dbReference type="EMBL" id="KAG5375846.1"/>
    </source>
</evidence>
<feature type="region of interest" description="Disordered" evidence="1">
    <location>
        <begin position="41"/>
        <end position="118"/>
    </location>
</feature>
<sequence>MKGGLQSQVTELHRAQEELEQSAEKLNQLESENLVLRVENQSLNTASNKKRRLQTQIRSMPTLETPNSKGDTTRPPTMLNRDGAAHGKAKGTQPYDVEDTESEPDSDKKVPKGGTTTKSSMTAYLEQMFSKRLDAMQYMVGVLLDK</sequence>
<protein>
    <submittedName>
        <fullName evidence="2">Uncharacterized protein</fullName>
    </submittedName>
</protein>
<evidence type="ECO:0000313" key="3">
    <source>
        <dbReference type="Proteomes" id="UP000823674"/>
    </source>
</evidence>
<accession>A0ABQ7KRZ8</accession>
<dbReference type="Proteomes" id="UP000823674">
    <property type="component" value="Chromosome A10"/>
</dbReference>
<organism evidence="2 3">
    <name type="scientific">Brassica rapa subsp. trilocularis</name>
    <dbReference type="NCBI Taxonomy" id="1813537"/>
    <lineage>
        <taxon>Eukaryota</taxon>
        <taxon>Viridiplantae</taxon>
        <taxon>Streptophyta</taxon>
        <taxon>Embryophyta</taxon>
        <taxon>Tracheophyta</taxon>
        <taxon>Spermatophyta</taxon>
        <taxon>Magnoliopsida</taxon>
        <taxon>eudicotyledons</taxon>
        <taxon>Gunneridae</taxon>
        <taxon>Pentapetalae</taxon>
        <taxon>rosids</taxon>
        <taxon>malvids</taxon>
        <taxon>Brassicales</taxon>
        <taxon>Brassicaceae</taxon>
        <taxon>Brassiceae</taxon>
        <taxon>Brassica</taxon>
    </lineage>
</organism>
<reference evidence="2 3" key="1">
    <citation type="submission" date="2021-03" db="EMBL/GenBank/DDBJ databases">
        <authorList>
            <person name="King G.J."/>
            <person name="Bancroft I."/>
            <person name="Baten A."/>
            <person name="Bloomfield J."/>
            <person name="Borpatragohain P."/>
            <person name="He Z."/>
            <person name="Irish N."/>
            <person name="Irwin J."/>
            <person name="Liu K."/>
            <person name="Mauleon R.P."/>
            <person name="Moore J."/>
            <person name="Morris R."/>
            <person name="Ostergaard L."/>
            <person name="Wang B."/>
            <person name="Wells R."/>
        </authorList>
    </citation>
    <scope>NUCLEOTIDE SEQUENCE [LARGE SCALE GENOMIC DNA]</scope>
    <source>
        <strain evidence="2">R-o-18</strain>
        <tissue evidence="2">Leaf</tissue>
    </source>
</reference>
<feature type="compositionally biased region" description="Polar residues" evidence="1">
    <location>
        <begin position="54"/>
        <end position="70"/>
    </location>
</feature>
<evidence type="ECO:0000256" key="1">
    <source>
        <dbReference type="SAM" id="MobiDB-lite"/>
    </source>
</evidence>
<keyword evidence="3" id="KW-1185">Reference proteome</keyword>
<gene>
    <name evidence="2" type="primary">A10p007630.1_BraROA</name>
    <name evidence="2" type="ORF">IGI04_040442</name>
</gene>
<dbReference type="EMBL" id="JADBGQ010000010">
    <property type="protein sequence ID" value="KAG5375846.1"/>
    <property type="molecule type" value="Genomic_DNA"/>
</dbReference>
<comment type="caution">
    <text evidence="2">The sequence shown here is derived from an EMBL/GenBank/DDBJ whole genome shotgun (WGS) entry which is preliminary data.</text>
</comment>
<proteinExistence type="predicted"/>
<name>A0ABQ7KRZ8_BRACM</name>